<dbReference type="InterPro" id="IPR000073">
    <property type="entry name" value="AB_hydrolase_1"/>
</dbReference>
<proteinExistence type="predicted"/>
<organism evidence="2 3">
    <name type="scientific">Yimella lutea</name>
    <dbReference type="NCBI Taxonomy" id="587872"/>
    <lineage>
        <taxon>Bacteria</taxon>
        <taxon>Bacillati</taxon>
        <taxon>Actinomycetota</taxon>
        <taxon>Actinomycetes</taxon>
        <taxon>Micrococcales</taxon>
        <taxon>Dermacoccaceae</taxon>
        <taxon>Yimella</taxon>
    </lineage>
</organism>
<dbReference type="PANTHER" id="PTHR43358">
    <property type="entry name" value="ALPHA/BETA-HYDROLASE"/>
    <property type="match status" value="1"/>
</dbReference>
<reference evidence="2 3" key="1">
    <citation type="submission" date="2019-06" db="EMBL/GenBank/DDBJ databases">
        <title>Sequencing the genomes of 1000 actinobacteria strains.</title>
        <authorList>
            <person name="Klenk H.-P."/>
        </authorList>
    </citation>
    <scope>NUCLEOTIDE SEQUENCE [LARGE SCALE GENOMIC DNA]</scope>
    <source>
        <strain evidence="2 3">DSM 19828</strain>
    </source>
</reference>
<dbReference type="AlphaFoldDB" id="A0A542EG50"/>
<dbReference type="SUPFAM" id="SSF53474">
    <property type="entry name" value="alpha/beta-Hydrolases"/>
    <property type="match status" value="1"/>
</dbReference>
<evidence type="ECO:0000313" key="2">
    <source>
        <dbReference type="EMBL" id="TQJ14327.1"/>
    </source>
</evidence>
<dbReference type="Proteomes" id="UP000320806">
    <property type="component" value="Unassembled WGS sequence"/>
</dbReference>
<evidence type="ECO:0000313" key="3">
    <source>
        <dbReference type="Proteomes" id="UP000320806"/>
    </source>
</evidence>
<dbReference type="GO" id="GO:0003824">
    <property type="term" value="F:catalytic activity"/>
    <property type="evidence" value="ECO:0007669"/>
    <property type="project" value="UniProtKB-ARBA"/>
</dbReference>
<sequence>MLGAGALMGAGAVTSAAAVFARKVLTPEPPADKSVVRTFNDLTITLDVNDETVAPGRYGLFVGGYDTHARIGDVLAVEGEEVTRELLGVDFGELDAGPARVNGSYFVGPPADSLGIDLREVVYRSPVGDMPAWRMDVPDSTRWAVLVHGRGALRSECLRALPTLQRCGINALIINYRNDPGVPSGADGLYNLGLTEWQDVEAAMRYVLDAGAADIQLFGWSMGGATVLQTVDRSPLAEHVSRIVLDAPVINWRHVLAFHAGLNKLPGVVSRVGLDLMRGPLHRNLIGLAEPLDVTRADWVTRAGELTKPTLLIHSVDDDFVPFEPSQDLADARPDLVRLETFEVARHCREWNVDSERWEKVVRNFCAPASAH</sequence>
<protein>
    <recommendedName>
        <fullName evidence="1">AB hydrolase-1 domain-containing protein</fullName>
    </recommendedName>
</protein>
<dbReference type="PANTHER" id="PTHR43358:SF4">
    <property type="entry name" value="ALPHA_BETA HYDROLASE FOLD-1 DOMAIN-CONTAINING PROTEIN"/>
    <property type="match status" value="1"/>
</dbReference>
<name>A0A542EG50_9MICO</name>
<dbReference type="InterPro" id="IPR029058">
    <property type="entry name" value="AB_hydrolase_fold"/>
</dbReference>
<dbReference type="Gene3D" id="3.40.50.1820">
    <property type="entry name" value="alpha/beta hydrolase"/>
    <property type="match status" value="1"/>
</dbReference>
<gene>
    <name evidence="2" type="ORF">FB459_1776</name>
</gene>
<comment type="caution">
    <text evidence="2">The sequence shown here is derived from an EMBL/GenBank/DDBJ whole genome shotgun (WGS) entry which is preliminary data.</text>
</comment>
<evidence type="ECO:0000259" key="1">
    <source>
        <dbReference type="Pfam" id="PF12697"/>
    </source>
</evidence>
<accession>A0A542EG50</accession>
<dbReference type="Pfam" id="PF12697">
    <property type="entry name" value="Abhydrolase_6"/>
    <property type="match status" value="1"/>
</dbReference>
<dbReference type="InterPro" id="IPR052920">
    <property type="entry name" value="DNA-binding_regulatory"/>
</dbReference>
<feature type="domain" description="AB hydrolase-1" evidence="1">
    <location>
        <begin position="145"/>
        <end position="314"/>
    </location>
</feature>
<dbReference type="EMBL" id="VFMO01000001">
    <property type="protein sequence ID" value="TQJ14327.1"/>
    <property type="molecule type" value="Genomic_DNA"/>
</dbReference>
<keyword evidence="3" id="KW-1185">Reference proteome</keyword>